<feature type="domain" description="Ketosynthase family 3 (KS3)" evidence="6">
    <location>
        <begin position="3"/>
        <end position="407"/>
    </location>
</feature>
<dbReference type="PROSITE" id="PS00606">
    <property type="entry name" value="KS3_1"/>
    <property type="match status" value="1"/>
</dbReference>
<evidence type="ECO:0000256" key="2">
    <source>
        <dbReference type="ARBA" id="ARBA00022679"/>
    </source>
</evidence>
<sequence length="408" mass="41181">MSRHEVAVTGLGLVTPAGIGAGPTWAHFLSGAPTAAPDPDLAGLEVDFSCRVGELDAAGRLGGRLARRLDRFGQMAVIAAREAVADAGLDPAAWDGPRVAVVLGVSSNSVATYPVEYGRLAAGRPDLVSALMLPRSVPNMVAGEVSMDLGARGPSFVVSTACASGTTALGVARDLLRSAACDIVISGGSDSHRTPMSATSFTRLGALSRRRGDPGGASRPFDADRDGFVLGEGAGILVLEREEYARARGARVLARLSGHGASCDAHHYAAPSPDGDGLGRAVRAALDDAGLAPGDIGHVNAHGTSTVLNDTAEAAALHAVFRRPPPVTANKSVIGHSVGAAGAIEAALTVLTLRHGVVPPTANLDRMDGAIALDVVTKVPRPVPGLRAAVSVSSGFGGQNAAVVLTAV</sequence>
<dbReference type="RefSeq" id="WP_329499288.1">
    <property type="nucleotide sequence ID" value="NZ_CP108460.1"/>
</dbReference>
<reference evidence="7 8" key="1">
    <citation type="submission" date="2022-10" db="EMBL/GenBank/DDBJ databases">
        <title>The complete genomes of actinobacterial strains from the NBC collection.</title>
        <authorList>
            <person name="Joergensen T.S."/>
            <person name="Alvarez Arevalo M."/>
            <person name="Sterndorff E.B."/>
            <person name="Faurdal D."/>
            <person name="Vuksanovic O."/>
            <person name="Mourched A.-S."/>
            <person name="Charusanti P."/>
            <person name="Shaw S."/>
            <person name="Blin K."/>
            <person name="Weber T."/>
        </authorList>
    </citation>
    <scope>NUCLEOTIDE SEQUENCE [LARGE SCALE GENOMIC DNA]</scope>
    <source>
        <strain evidence="7 8">NBC_01247</strain>
    </source>
</reference>
<dbReference type="PANTHER" id="PTHR11712">
    <property type="entry name" value="POLYKETIDE SYNTHASE-RELATED"/>
    <property type="match status" value="1"/>
</dbReference>
<dbReference type="Proteomes" id="UP001432014">
    <property type="component" value="Chromosome"/>
</dbReference>
<dbReference type="CDD" id="cd00834">
    <property type="entry name" value="KAS_I_II"/>
    <property type="match status" value="1"/>
</dbReference>
<name>A0ABZ1W5R2_9ACTN</name>
<evidence type="ECO:0000313" key="7">
    <source>
        <dbReference type="EMBL" id="WUS56099.1"/>
    </source>
</evidence>
<dbReference type="InterPro" id="IPR000794">
    <property type="entry name" value="Beta-ketoacyl_synthase"/>
</dbReference>
<dbReference type="Pfam" id="PF00109">
    <property type="entry name" value="ketoacyl-synt"/>
    <property type="match status" value="1"/>
</dbReference>
<gene>
    <name evidence="7" type="ORF">OG469_11525</name>
</gene>
<evidence type="ECO:0000256" key="5">
    <source>
        <dbReference type="SAM" id="MobiDB-lite"/>
    </source>
</evidence>
<organism evidence="7 8">
    <name type="scientific">Kitasatospora herbaricolor</name>
    <dbReference type="NCBI Taxonomy" id="68217"/>
    <lineage>
        <taxon>Bacteria</taxon>
        <taxon>Bacillati</taxon>
        <taxon>Actinomycetota</taxon>
        <taxon>Actinomycetes</taxon>
        <taxon>Kitasatosporales</taxon>
        <taxon>Streptomycetaceae</taxon>
        <taxon>Kitasatospora</taxon>
    </lineage>
</organism>
<evidence type="ECO:0000256" key="3">
    <source>
        <dbReference type="ARBA" id="ARBA00023315"/>
    </source>
</evidence>
<dbReference type="InterPro" id="IPR018201">
    <property type="entry name" value="Ketoacyl_synth_AS"/>
</dbReference>
<accession>A0ABZ1W5R2</accession>
<dbReference type="Gene3D" id="3.40.47.10">
    <property type="match status" value="1"/>
</dbReference>
<comment type="similarity">
    <text evidence="1 4">Belongs to the thiolase-like superfamily. Beta-ketoacyl-ACP synthases family.</text>
</comment>
<dbReference type="PANTHER" id="PTHR11712:SF347">
    <property type="entry name" value="BETA KETOACYL-ACYL CARRIER PROTEIN SYNTHASE"/>
    <property type="match status" value="1"/>
</dbReference>
<dbReference type="InterPro" id="IPR014030">
    <property type="entry name" value="Ketoacyl_synth_N"/>
</dbReference>
<dbReference type="EMBL" id="CP108482">
    <property type="protein sequence ID" value="WUS56099.1"/>
    <property type="molecule type" value="Genomic_DNA"/>
</dbReference>
<keyword evidence="8" id="KW-1185">Reference proteome</keyword>
<evidence type="ECO:0000313" key="8">
    <source>
        <dbReference type="Proteomes" id="UP001432014"/>
    </source>
</evidence>
<dbReference type="PROSITE" id="PS52004">
    <property type="entry name" value="KS3_2"/>
    <property type="match status" value="1"/>
</dbReference>
<proteinExistence type="inferred from homology"/>
<dbReference type="SUPFAM" id="SSF53901">
    <property type="entry name" value="Thiolase-like"/>
    <property type="match status" value="1"/>
</dbReference>
<keyword evidence="2 4" id="KW-0808">Transferase</keyword>
<keyword evidence="3" id="KW-0012">Acyltransferase</keyword>
<protein>
    <submittedName>
        <fullName evidence="7">Beta-ketoacyl-[acyl-carrier-protein] synthase family protein</fullName>
    </submittedName>
</protein>
<evidence type="ECO:0000256" key="1">
    <source>
        <dbReference type="ARBA" id="ARBA00008467"/>
    </source>
</evidence>
<dbReference type="InterPro" id="IPR016039">
    <property type="entry name" value="Thiolase-like"/>
</dbReference>
<evidence type="ECO:0000256" key="4">
    <source>
        <dbReference type="RuleBase" id="RU003694"/>
    </source>
</evidence>
<dbReference type="Pfam" id="PF02801">
    <property type="entry name" value="Ketoacyl-synt_C"/>
    <property type="match status" value="1"/>
</dbReference>
<feature type="region of interest" description="Disordered" evidence="5">
    <location>
        <begin position="194"/>
        <end position="224"/>
    </location>
</feature>
<dbReference type="InterPro" id="IPR020841">
    <property type="entry name" value="PKS_Beta-ketoAc_synthase_dom"/>
</dbReference>
<dbReference type="InterPro" id="IPR014031">
    <property type="entry name" value="Ketoacyl_synth_C"/>
</dbReference>
<dbReference type="SMART" id="SM00825">
    <property type="entry name" value="PKS_KS"/>
    <property type="match status" value="1"/>
</dbReference>
<evidence type="ECO:0000259" key="6">
    <source>
        <dbReference type="PROSITE" id="PS52004"/>
    </source>
</evidence>